<dbReference type="SMART" id="SM01134">
    <property type="entry name" value="DeoRC"/>
    <property type="match status" value="1"/>
</dbReference>
<evidence type="ECO:0000256" key="2">
    <source>
        <dbReference type="ARBA" id="ARBA00023125"/>
    </source>
</evidence>
<dbReference type="Proteomes" id="UP001185012">
    <property type="component" value="Unassembled WGS sequence"/>
</dbReference>
<dbReference type="PANTHER" id="PTHR30363">
    <property type="entry name" value="HTH-TYPE TRANSCRIPTIONAL REGULATOR SRLR-RELATED"/>
    <property type="match status" value="1"/>
</dbReference>
<comment type="caution">
    <text evidence="5">The sequence shown here is derived from an EMBL/GenBank/DDBJ whole genome shotgun (WGS) entry which is preliminary data.</text>
</comment>
<proteinExistence type="predicted"/>
<dbReference type="InterPro" id="IPR018356">
    <property type="entry name" value="Tscrpt_reg_HTH_DeoR_CS"/>
</dbReference>
<keyword evidence="6" id="KW-1185">Reference proteome</keyword>
<dbReference type="InterPro" id="IPR001034">
    <property type="entry name" value="DeoR_HTH"/>
</dbReference>
<accession>A0ABU1IMD0</accession>
<reference evidence="5 6" key="1">
    <citation type="submission" date="2023-07" db="EMBL/GenBank/DDBJ databases">
        <title>Genomic Encyclopedia of Type Strains, Phase IV (KMG-IV): sequencing the most valuable type-strain genomes for metagenomic binning, comparative biology and taxonomic classification.</title>
        <authorList>
            <person name="Goeker M."/>
        </authorList>
    </citation>
    <scope>NUCLEOTIDE SEQUENCE [LARGE SCALE GENOMIC DNA]</scope>
    <source>
        <strain evidence="5 6">DSM 45903</strain>
    </source>
</reference>
<dbReference type="PROSITE" id="PS00894">
    <property type="entry name" value="HTH_DEOR_1"/>
    <property type="match status" value="1"/>
</dbReference>
<dbReference type="InterPro" id="IPR036388">
    <property type="entry name" value="WH-like_DNA-bd_sf"/>
</dbReference>
<name>A0ABU1IMD0_9BACL</name>
<dbReference type="SUPFAM" id="SSF100950">
    <property type="entry name" value="NagB/RpiA/CoA transferase-like"/>
    <property type="match status" value="1"/>
</dbReference>
<evidence type="ECO:0000256" key="1">
    <source>
        <dbReference type="ARBA" id="ARBA00023015"/>
    </source>
</evidence>
<gene>
    <name evidence="5" type="ORF">JOE21_001936</name>
</gene>
<dbReference type="InterPro" id="IPR036390">
    <property type="entry name" value="WH_DNA-bd_sf"/>
</dbReference>
<dbReference type="SMART" id="SM00420">
    <property type="entry name" value="HTH_DEOR"/>
    <property type="match status" value="1"/>
</dbReference>
<organism evidence="5 6">
    <name type="scientific">Desmospora profundinema</name>
    <dbReference type="NCBI Taxonomy" id="1571184"/>
    <lineage>
        <taxon>Bacteria</taxon>
        <taxon>Bacillati</taxon>
        <taxon>Bacillota</taxon>
        <taxon>Bacilli</taxon>
        <taxon>Bacillales</taxon>
        <taxon>Thermoactinomycetaceae</taxon>
        <taxon>Desmospora</taxon>
    </lineage>
</organism>
<dbReference type="Pfam" id="PF00455">
    <property type="entry name" value="DeoRC"/>
    <property type="match status" value="1"/>
</dbReference>
<dbReference type="Gene3D" id="3.40.50.1360">
    <property type="match status" value="1"/>
</dbReference>
<dbReference type="PROSITE" id="PS51000">
    <property type="entry name" value="HTH_DEOR_2"/>
    <property type="match status" value="1"/>
</dbReference>
<keyword evidence="2" id="KW-0238">DNA-binding</keyword>
<keyword evidence="3" id="KW-0804">Transcription</keyword>
<dbReference type="PANTHER" id="PTHR30363:SF44">
    <property type="entry name" value="AGA OPERON TRANSCRIPTIONAL REPRESSOR-RELATED"/>
    <property type="match status" value="1"/>
</dbReference>
<dbReference type="Gene3D" id="1.10.10.10">
    <property type="entry name" value="Winged helix-like DNA-binding domain superfamily/Winged helix DNA-binding domain"/>
    <property type="match status" value="1"/>
</dbReference>
<evidence type="ECO:0000256" key="3">
    <source>
        <dbReference type="ARBA" id="ARBA00023163"/>
    </source>
</evidence>
<dbReference type="InterPro" id="IPR037171">
    <property type="entry name" value="NagB/RpiA_transferase-like"/>
</dbReference>
<evidence type="ECO:0000313" key="6">
    <source>
        <dbReference type="Proteomes" id="UP001185012"/>
    </source>
</evidence>
<dbReference type="RefSeq" id="WP_309865173.1">
    <property type="nucleotide sequence ID" value="NZ_JAVDQG010000004.1"/>
</dbReference>
<dbReference type="InterPro" id="IPR050313">
    <property type="entry name" value="Carb_Metab_HTH_regulators"/>
</dbReference>
<protein>
    <submittedName>
        <fullName evidence="5">DeoR/GlpR family transcriptional regulator of sugar metabolism</fullName>
    </submittedName>
</protein>
<sequence length="258" mass="28305">MIRSMFAEERKHQILHYIEQQDRASVGELSEAFGVSEVTIRRDLKELEQEGLLRRTHGGALSNRPDTAFEPSMLEKESSFAGEKERIVQKAAAMIQSGETLFLDSGTTVLALARLLPPIPGVKVVTNSNPVLQTLSSVESLELISTGGTVRPGTQSLVGPFAEQVLQSIHVDRLFLGMNGVHPERGLTTPNLMEARMKQWMIRSAREVVLLCDSSKLGQMSFARVAPVQAVHRLVTDTGASKETVRAIEEHGVEVILA</sequence>
<evidence type="ECO:0000259" key="4">
    <source>
        <dbReference type="PROSITE" id="PS51000"/>
    </source>
</evidence>
<evidence type="ECO:0000313" key="5">
    <source>
        <dbReference type="EMBL" id="MDR6225930.1"/>
    </source>
</evidence>
<dbReference type="InterPro" id="IPR014036">
    <property type="entry name" value="DeoR-like_C"/>
</dbReference>
<feature type="domain" description="HTH deoR-type" evidence="4">
    <location>
        <begin position="7"/>
        <end position="62"/>
    </location>
</feature>
<dbReference type="PRINTS" id="PR00037">
    <property type="entry name" value="HTHLACR"/>
</dbReference>
<keyword evidence="1" id="KW-0805">Transcription regulation</keyword>
<dbReference type="EMBL" id="JAVDQG010000004">
    <property type="protein sequence ID" value="MDR6225930.1"/>
    <property type="molecule type" value="Genomic_DNA"/>
</dbReference>
<dbReference type="Pfam" id="PF08220">
    <property type="entry name" value="HTH_DeoR"/>
    <property type="match status" value="1"/>
</dbReference>
<dbReference type="SUPFAM" id="SSF46785">
    <property type="entry name" value="Winged helix' DNA-binding domain"/>
    <property type="match status" value="1"/>
</dbReference>